<keyword evidence="1" id="KW-0862">Zinc</keyword>
<dbReference type="GO" id="GO:0008270">
    <property type="term" value="F:zinc ion binding"/>
    <property type="evidence" value="ECO:0007669"/>
    <property type="project" value="UniProtKB-KW"/>
</dbReference>
<sequence>MATSLRRGPAIGCSAGSAFRTPRPAPKLNDDSPSRGTTGPRMPAGSLSSAPSAYGSTLMYPKSHASCLTMSWSASHASCSVPVFVPGETMALADDPLPSIATPVYQDQAHFDDGSLVRMNPLTGPGYSGAMSRDGLSFPAATIVPGRPVPVIACSYYPPAYPFRKRRRALASQVDRKYACTYQGCEKAYGSAPALNLHMKLKHPDAIGDVKVQPDS</sequence>
<reference evidence="4 5" key="1">
    <citation type="submission" date="2018-03" db="EMBL/GenBank/DDBJ databases">
        <authorList>
            <person name="Fogelqvist J."/>
        </authorList>
    </citation>
    <scope>NUCLEOTIDE SEQUENCE [LARGE SCALE GENOMIC DNA]</scope>
</reference>
<evidence type="ECO:0000256" key="1">
    <source>
        <dbReference type="PROSITE-ProRule" id="PRU00042"/>
    </source>
</evidence>
<dbReference type="PROSITE" id="PS00028">
    <property type="entry name" value="ZINC_FINGER_C2H2_1"/>
    <property type="match status" value="1"/>
</dbReference>
<organism evidence="4 5">
    <name type="scientific">Plasmodiophora brassicae</name>
    <name type="common">Clubroot disease agent</name>
    <dbReference type="NCBI Taxonomy" id="37360"/>
    <lineage>
        <taxon>Eukaryota</taxon>
        <taxon>Sar</taxon>
        <taxon>Rhizaria</taxon>
        <taxon>Endomyxa</taxon>
        <taxon>Phytomyxea</taxon>
        <taxon>Plasmodiophorida</taxon>
        <taxon>Plasmodiophoridae</taxon>
        <taxon>Plasmodiophora</taxon>
    </lineage>
</organism>
<gene>
    <name evidence="4" type="ORF">PLBR_LOCUS8292</name>
</gene>
<dbReference type="AlphaFoldDB" id="A0A3P3YLL6"/>
<feature type="region of interest" description="Disordered" evidence="2">
    <location>
        <begin position="1"/>
        <end position="49"/>
    </location>
</feature>
<accession>A0A3P3YLL6</accession>
<evidence type="ECO:0000259" key="3">
    <source>
        <dbReference type="PROSITE" id="PS50157"/>
    </source>
</evidence>
<dbReference type="InterPro" id="IPR013087">
    <property type="entry name" value="Znf_C2H2_type"/>
</dbReference>
<evidence type="ECO:0000313" key="5">
    <source>
        <dbReference type="Proteomes" id="UP000290189"/>
    </source>
</evidence>
<keyword evidence="4" id="KW-0496">Mitochondrion</keyword>
<dbReference type="SMART" id="SM00355">
    <property type="entry name" value="ZnF_C2H2"/>
    <property type="match status" value="1"/>
</dbReference>
<dbReference type="EMBL" id="OVEO01000016">
    <property type="protein sequence ID" value="SPR01077.1"/>
    <property type="molecule type" value="Genomic_DNA"/>
</dbReference>
<evidence type="ECO:0000313" key="4">
    <source>
        <dbReference type="EMBL" id="SPR01077.1"/>
    </source>
</evidence>
<dbReference type="PROSITE" id="PS50157">
    <property type="entry name" value="ZINC_FINGER_C2H2_2"/>
    <property type="match status" value="1"/>
</dbReference>
<name>A0A3P3YLL6_PLABS</name>
<evidence type="ECO:0000256" key="2">
    <source>
        <dbReference type="SAM" id="MobiDB-lite"/>
    </source>
</evidence>
<dbReference type="Gene3D" id="3.30.160.60">
    <property type="entry name" value="Classic Zinc Finger"/>
    <property type="match status" value="1"/>
</dbReference>
<feature type="domain" description="C2H2-type" evidence="3">
    <location>
        <begin position="178"/>
        <end position="203"/>
    </location>
</feature>
<keyword evidence="1" id="KW-0863">Zinc-finger</keyword>
<protein>
    <recommendedName>
        <fullName evidence="3">C2H2-type domain-containing protein</fullName>
    </recommendedName>
</protein>
<proteinExistence type="predicted"/>
<keyword evidence="1" id="KW-0479">Metal-binding</keyword>
<dbReference type="Proteomes" id="UP000290189">
    <property type="component" value="Unassembled WGS sequence"/>
</dbReference>
<geneLocation type="mitochondrion" evidence="4"/>